<comment type="caution">
    <text evidence="2">The sequence shown here is derived from an EMBL/GenBank/DDBJ whole genome shotgun (WGS) entry which is preliminary data.</text>
</comment>
<dbReference type="AlphaFoldDB" id="A0A9P3L6H5"/>
<dbReference type="OrthoDB" id="3248190at2759"/>
<keyword evidence="3" id="KW-1185">Reference proteome</keyword>
<evidence type="ECO:0000256" key="1">
    <source>
        <dbReference type="SAM" id="MobiDB-lite"/>
    </source>
</evidence>
<accession>A0A9P3L6H5</accession>
<evidence type="ECO:0000313" key="2">
    <source>
        <dbReference type="EMBL" id="GJE84041.1"/>
    </source>
</evidence>
<feature type="region of interest" description="Disordered" evidence="1">
    <location>
        <begin position="1"/>
        <end position="36"/>
    </location>
</feature>
<name>A0A9P3L6H5_9APHY</name>
<dbReference type="EMBL" id="BPQB01000001">
    <property type="protein sequence ID" value="GJE84041.1"/>
    <property type="molecule type" value="Genomic_DNA"/>
</dbReference>
<dbReference type="SUPFAM" id="SSF48371">
    <property type="entry name" value="ARM repeat"/>
    <property type="match status" value="1"/>
</dbReference>
<dbReference type="Proteomes" id="UP000703269">
    <property type="component" value="Unassembled WGS sequence"/>
</dbReference>
<dbReference type="Gene3D" id="3.30.710.10">
    <property type="entry name" value="Potassium Channel Kv1.1, Chain A"/>
    <property type="match status" value="1"/>
</dbReference>
<reference evidence="2 3" key="1">
    <citation type="submission" date="2021-08" db="EMBL/GenBank/DDBJ databases">
        <title>Draft Genome Sequence of Phanerochaete sordida strain YK-624.</title>
        <authorList>
            <person name="Mori T."/>
            <person name="Dohra H."/>
            <person name="Suzuki T."/>
            <person name="Kawagishi H."/>
            <person name="Hirai H."/>
        </authorList>
    </citation>
    <scope>NUCLEOTIDE SEQUENCE [LARGE SCALE GENOMIC DNA]</scope>
    <source>
        <strain evidence="2 3">YK-624</strain>
    </source>
</reference>
<sequence length="540" mass="58811">MLHSPATGESASSPLVDSETSPFIDRSPSEPTGPRHAKYYFDDGSIIFVVGGLSYRLHEYLFSRESPHWANTIAHRVPGETFEVSDESTAEFDAFLAVLYSTCYRPPQISTATEWSAVLRLATKWSFDDIRQLAIERLEPIAGPIEKIVLSHSHAIPQWLTAAYTSLCKRTHPLTAAEIRAVQAEDVALVMSVREALLRRGGSWDATDASTCVAEAMEKLENSTSIGVAPKVERCEVPTPAKLGAEPAKADELPDGPQLPDLIATIPSASCPASTSVDNVSSPPAHAASYYAYADVTELLDLLAIDTYSGVGKEIAQWITSDERTDGYAALVGTVDLIFDKAANARGSSYIYALLSLQISGGVQEKTFVSPAEDGQHDEGALTFKKYLFNKCIAEFNSTMPRSNSKGAGSSDGEDTGPRTLKQSINIANFSADLLLQNVWAGKSVYDFLDSIVPDTQDVAHDERKVQLLCALLKALAPRLRQLMVQTGRENVRQRMSRYISTITTANGAQVGSDTFKMTQTVLEMSQNNWVVKNAWGSSW</sequence>
<dbReference type="InterPro" id="IPR011333">
    <property type="entry name" value="SKP1/BTB/POZ_sf"/>
</dbReference>
<feature type="compositionally biased region" description="Polar residues" evidence="1">
    <location>
        <begin position="7"/>
        <end position="21"/>
    </location>
</feature>
<proteinExistence type="predicted"/>
<evidence type="ECO:0008006" key="4">
    <source>
        <dbReference type="Google" id="ProtNLM"/>
    </source>
</evidence>
<organism evidence="2 3">
    <name type="scientific">Phanerochaete sordida</name>
    <dbReference type="NCBI Taxonomy" id="48140"/>
    <lineage>
        <taxon>Eukaryota</taxon>
        <taxon>Fungi</taxon>
        <taxon>Dikarya</taxon>
        <taxon>Basidiomycota</taxon>
        <taxon>Agaricomycotina</taxon>
        <taxon>Agaricomycetes</taxon>
        <taxon>Polyporales</taxon>
        <taxon>Phanerochaetaceae</taxon>
        <taxon>Phanerochaete</taxon>
    </lineage>
</organism>
<evidence type="ECO:0000313" key="3">
    <source>
        <dbReference type="Proteomes" id="UP000703269"/>
    </source>
</evidence>
<protein>
    <recommendedName>
        <fullName evidence="4">BTB domain-containing protein</fullName>
    </recommendedName>
</protein>
<gene>
    <name evidence="2" type="ORF">PsYK624_001160</name>
</gene>
<dbReference type="InterPro" id="IPR016024">
    <property type="entry name" value="ARM-type_fold"/>
</dbReference>
<dbReference type="Gene3D" id="1.25.40.180">
    <property type="match status" value="1"/>
</dbReference>